<sequence length="122" mass="12650">MPYRHRTLTAWLGLLAIWLAIVGPLASQCRVAADNASPVAGVCGATHHVHRASMPAGTHHALHLDACGYCGFFAHSPAIGSPVVTLGALPEPTSVSGPAPVEAVASAERYRHAYARAPPENA</sequence>
<reference evidence="1 2" key="1">
    <citation type="submission" date="2019-04" db="EMBL/GenBank/DDBJ databases">
        <title>Genome sequence of Streptococcus mitis strain ColumbLawn.</title>
        <authorList>
            <person name="Mungovan B.A."/>
            <person name="Maclea K.S."/>
        </authorList>
    </citation>
    <scope>NUCLEOTIDE SEQUENCE [LARGE SCALE GENOMIC DNA]</scope>
    <source>
        <strain evidence="1 2">ColumbLawn</strain>
    </source>
</reference>
<gene>
    <name evidence="1" type="ORF">FBF73_09910</name>
</gene>
<dbReference type="Pfam" id="PF11162">
    <property type="entry name" value="DUF2946"/>
    <property type="match status" value="1"/>
</dbReference>
<proteinExistence type="predicted"/>
<evidence type="ECO:0000313" key="1">
    <source>
        <dbReference type="EMBL" id="TKD48685.1"/>
    </source>
</evidence>
<name>A0A4U1KYQ8_STRMT</name>
<dbReference type="EMBL" id="SWFJ01000045">
    <property type="protein sequence ID" value="TKD48685.1"/>
    <property type="molecule type" value="Genomic_DNA"/>
</dbReference>
<dbReference type="InterPro" id="IPR021333">
    <property type="entry name" value="DUF2946"/>
</dbReference>
<dbReference type="Proteomes" id="UP000309542">
    <property type="component" value="Unassembled WGS sequence"/>
</dbReference>
<evidence type="ECO:0000313" key="2">
    <source>
        <dbReference type="Proteomes" id="UP000309542"/>
    </source>
</evidence>
<comment type="caution">
    <text evidence="1">The sequence shown here is derived from an EMBL/GenBank/DDBJ whole genome shotgun (WGS) entry which is preliminary data.</text>
</comment>
<accession>A0A4U1KYQ8</accession>
<protein>
    <submittedName>
        <fullName evidence="1">DUF2946 domain-containing protein</fullName>
    </submittedName>
</protein>
<organism evidence="1 2">
    <name type="scientific">Streptococcus mitis</name>
    <dbReference type="NCBI Taxonomy" id="28037"/>
    <lineage>
        <taxon>Bacteria</taxon>
        <taxon>Bacillati</taxon>
        <taxon>Bacillota</taxon>
        <taxon>Bacilli</taxon>
        <taxon>Lactobacillales</taxon>
        <taxon>Streptococcaceae</taxon>
        <taxon>Streptococcus</taxon>
        <taxon>Streptococcus mitis group</taxon>
    </lineage>
</organism>
<dbReference type="AlphaFoldDB" id="A0A4U1KYQ8"/>